<dbReference type="InterPro" id="IPR041796">
    <property type="entry name" value="Mre11_N"/>
</dbReference>
<dbReference type="RefSeq" id="WP_048004411.1">
    <property type="nucleotide sequence ID" value="NZ_JBNKIM010000001.1"/>
</dbReference>
<comment type="caution">
    <text evidence="3">The sequence shown here is derived from an EMBL/GenBank/DDBJ whole genome shotgun (WGS) entry which is preliminary data.</text>
</comment>
<evidence type="ECO:0000313" key="4">
    <source>
        <dbReference type="Proteomes" id="UP000076510"/>
    </source>
</evidence>
<protein>
    <recommendedName>
        <fullName evidence="2">Calcineurin-like phosphoesterase domain-containing protein</fullName>
    </recommendedName>
</protein>
<keyword evidence="1" id="KW-0378">Hydrolase</keyword>
<reference evidence="4" key="1">
    <citation type="submission" date="2016-01" db="EMBL/GenBank/DDBJ databases">
        <title>Whole genome sequencing of Bhargavaea cecembensis T14.</title>
        <authorList>
            <person name="Hong K.W."/>
        </authorList>
    </citation>
    <scope>NUCLEOTIDE SEQUENCE [LARGE SCALE GENOMIC DNA]</scope>
    <source>
        <strain evidence="4">M19</strain>
    </source>
</reference>
<dbReference type="PANTHER" id="PTHR30337">
    <property type="entry name" value="COMPONENT OF ATP-DEPENDENT DSDNA EXONUCLEASE"/>
    <property type="match status" value="1"/>
</dbReference>
<dbReference type="CDD" id="cd00840">
    <property type="entry name" value="MPP_Mre11_N"/>
    <property type="match status" value="1"/>
</dbReference>
<dbReference type="Gene3D" id="3.60.21.10">
    <property type="match status" value="1"/>
</dbReference>
<dbReference type="InterPro" id="IPR050535">
    <property type="entry name" value="DNA_Repair-Maintenance_Comp"/>
</dbReference>
<dbReference type="PATRIC" id="fig|189381.9.peg.2016"/>
<dbReference type="InterPro" id="IPR029052">
    <property type="entry name" value="Metallo-depent_PP-like"/>
</dbReference>
<organism evidence="3 4">
    <name type="scientific">Rossellomorea marisflavi</name>
    <dbReference type="NCBI Taxonomy" id="189381"/>
    <lineage>
        <taxon>Bacteria</taxon>
        <taxon>Bacillati</taxon>
        <taxon>Bacillota</taxon>
        <taxon>Bacilli</taxon>
        <taxon>Bacillales</taxon>
        <taxon>Bacillaceae</taxon>
        <taxon>Rossellomorea</taxon>
    </lineage>
</organism>
<dbReference type="AlphaFoldDB" id="A0A161RLG1"/>
<dbReference type="OrthoDB" id="9773856at2"/>
<gene>
    <name evidence="3" type="ORF">AV649_20955</name>
</gene>
<dbReference type="EMBL" id="LQQY01000021">
    <property type="protein sequence ID" value="KZE47689.1"/>
    <property type="molecule type" value="Genomic_DNA"/>
</dbReference>
<feature type="domain" description="Calcineurin-like phosphoesterase" evidence="2">
    <location>
        <begin position="4"/>
        <end position="202"/>
    </location>
</feature>
<evidence type="ECO:0000256" key="1">
    <source>
        <dbReference type="ARBA" id="ARBA00022801"/>
    </source>
</evidence>
<name>A0A161RLG1_9BACI</name>
<dbReference type="InterPro" id="IPR004843">
    <property type="entry name" value="Calcineurin-like_PHP"/>
</dbReference>
<sequence length="399" mass="45920">MKKIRFLHAADLHLDSPFKGLKNLPAARFKNIQGSTFASFERLIDEALKREVDFVLISGDLFDEEDRSIRAQARLVQQFDRLEGKGIPVFIIHGNHDHLGGFRVQLDMPPHVHIFSDKPEWKHLRTKEGADVSIAGFSYGSRHIHERMIPHYPTAVGDGYRIALLHGSEGSIEADHEPYAPFTIKELLGKGYHYWALGHIHKRQILHKDPYIVYPGNIQGRHRKETGPKGCYEVEMEGDRTELTFIPVQEVEWVQKSVSLDGVTRFGELYNRIREAVDSCGEAMIELRLEGKGSMGEEEWRRIQNGEVLDTIQSAMEDEQGIKWVHRVSFEEEKLILDEHDPFSKVMFEMLDELEQGDWSSSLSELMDHPLIYKHGLQVDQEVFHDVRKLLGTPIKEGR</sequence>
<dbReference type="PANTHER" id="PTHR30337:SF7">
    <property type="entry name" value="PHOSPHOESTERASE"/>
    <property type="match status" value="1"/>
</dbReference>
<proteinExistence type="predicted"/>
<dbReference type="SUPFAM" id="SSF56300">
    <property type="entry name" value="Metallo-dependent phosphatases"/>
    <property type="match status" value="1"/>
</dbReference>
<accession>A0A161RLG1</accession>
<dbReference type="PIRSF" id="PIRSF033091">
    <property type="entry name" value="Pesterase_YhaO"/>
    <property type="match status" value="1"/>
</dbReference>
<dbReference type="Pfam" id="PF00149">
    <property type="entry name" value="Metallophos"/>
    <property type="match status" value="1"/>
</dbReference>
<dbReference type="Proteomes" id="UP000076510">
    <property type="component" value="Unassembled WGS sequence"/>
</dbReference>
<dbReference type="InterPro" id="IPR014576">
    <property type="entry name" value="Pesterase_YhaO"/>
</dbReference>
<evidence type="ECO:0000313" key="3">
    <source>
        <dbReference type="EMBL" id="KZE47689.1"/>
    </source>
</evidence>
<dbReference type="GO" id="GO:0016787">
    <property type="term" value="F:hydrolase activity"/>
    <property type="evidence" value="ECO:0007669"/>
    <property type="project" value="UniProtKB-KW"/>
</dbReference>
<evidence type="ECO:0000259" key="2">
    <source>
        <dbReference type="Pfam" id="PF00149"/>
    </source>
</evidence>